<dbReference type="InterPro" id="IPR013216">
    <property type="entry name" value="Methyltransf_11"/>
</dbReference>
<dbReference type="Proteomes" id="UP000030651">
    <property type="component" value="Unassembled WGS sequence"/>
</dbReference>
<dbReference type="eggNOG" id="KOG4300">
    <property type="taxonomic scope" value="Eukaryota"/>
</dbReference>
<dbReference type="PANTHER" id="PTHR45036:SF1">
    <property type="entry name" value="METHYLTRANSFERASE LIKE 7A"/>
    <property type="match status" value="1"/>
</dbReference>
<dbReference type="PANTHER" id="PTHR45036">
    <property type="entry name" value="METHYLTRANSFERASE LIKE 7B"/>
    <property type="match status" value="1"/>
</dbReference>
<evidence type="ECO:0000259" key="1">
    <source>
        <dbReference type="Pfam" id="PF08241"/>
    </source>
</evidence>
<dbReference type="HOGENOM" id="CLU_037990_6_1_1"/>
<dbReference type="GO" id="GO:0008757">
    <property type="term" value="F:S-adenosylmethionine-dependent methyltransferase activity"/>
    <property type="evidence" value="ECO:0007669"/>
    <property type="project" value="InterPro"/>
</dbReference>
<reference evidence="3" key="1">
    <citation type="journal article" date="2015" name="BMC Genomics">
        <title>Genomic and transcriptomic analysis of the endophytic fungus Pestalotiopsis fici reveals its lifestyle and high potential for synthesis of natural products.</title>
        <authorList>
            <person name="Wang X."/>
            <person name="Zhang X."/>
            <person name="Liu L."/>
            <person name="Xiang M."/>
            <person name="Wang W."/>
            <person name="Sun X."/>
            <person name="Che Y."/>
            <person name="Guo L."/>
            <person name="Liu G."/>
            <person name="Guo L."/>
            <person name="Wang C."/>
            <person name="Yin W.B."/>
            <person name="Stadler M."/>
            <person name="Zhang X."/>
            <person name="Liu X."/>
        </authorList>
    </citation>
    <scope>NUCLEOTIDE SEQUENCE [LARGE SCALE GENOMIC DNA]</scope>
    <source>
        <strain evidence="3">W106-1 / CGMCC3.15140</strain>
    </source>
</reference>
<dbReference type="AlphaFoldDB" id="W3WYA7"/>
<dbReference type="OrthoDB" id="540004at2759"/>
<dbReference type="InParanoid" id="W3WYA7"/>
<sequence>MATESRFYVYLEPYEPLVDAAAALVATIVQSLRTHGLKAIWHFTEWRDAAFASWYKNSSPNFVQYEDTTAVPALVSDAAGVVLDVGPGNGNQLSRLDKDKIKHVYGIEKNPHFIPDLELQIQKMGLARKYSVIACGIEDTDVLEKNGIAEGSIDTVLCIQVLCSVSDPQRVARGLYKLLKPGGTLIFWEHHVNHDFGMRVAQWFWNPAWKYVVGGCNVNRDTLAILKQAGAWENFDSIQGDEEPNSFLPRIWGGLVKSS</sequence>
<proteinExistence type="predicted"/>
<accession>W3WYA7</accession>
<dbReference type="Gene3D" id="3.40.50.150">
    <property type="entry name" value="Vaccinia Virus protein VP39"/>
    <property type="match status" value="1"/>
</dbReference>
<evidence type="ECO:0000313" key="2">
    <source>
        <dbReference type="EMBL" id="ETS78825.1"/>
    </source>
</evidence>
<dbReference type="KEGG" id="pfy:PFICI_08678"/>
<dbReference type="EMBL" id="KI912114">
    <property type="protein sequence ID" value="ETS78825.1"/>
    <property type="molecule type" value="Genomic_DNA"/>
</dbReference>
<evidence type="ECO:0000313" key="3">
    <source>
        <dbReference type="Proteomes" id="UP000030651"/>
    </source>
</evidence>
<organism evidence="2 3">
    <name type="scientific">Pestalotiopsis fici (strain W106-1 / CGMCC3.15140)</name>
    <dbReference type="NCBI Taxonomy" id="1229662"/>
    <lineage>
        <taxon>Eukaryota</taxon>
        <taxon>Fungi</taxon>
        <taxon>Dikarya</taxon>
        <taxon>Ascomycota</taxon>
        <taxon>Pezizomycotina</taxon>
        <taxon>Sordariomycetes</taxon>
        <taxon>Xylariomycetidae</taxon>
        <taxon>Amphisphaeriales</taxon>
        <taxon>Sporocadaceae</taxon>
        <taxon>Pestalotiopsis</taxon>
    </lineage>
</organism>
<dbReference type="SUPFAM" id="SSF53335">
    <property type="entry name" value="S-adenosyl-L-methionine-dependent methyltransferases"/>
    <property type="match status" value="1"/>
</dbReference>
<gene>
    <name evidence="2" type="ORF">PFICI_08678</name>
</gene>
<dbReference type="CDD" id="cd02440">
    <property type="entry name" value="AdoMet_MTases"/>
    <property type="match status" value="1"/>
</dbReference>
<dbReference type="InterPro" id="IPR029063">
    <property type="entry name" value="SAM-dependent_MTases_sf"/>
</dbReference>
<dbReference type="Pfam" id="PF08241">
    <property type="entry name" value="Methyltransf_11"/>
    <property type="match status" value="1"/>
</dbReference>
<name>W3WYA7_PESFW</name>
<protein>
    <recommendedName>
        <fullName evidence="1">Methyltransferase type 11 domain-containing protein</fullName>
    </recommendedName>
</protein>
<dbReference type="RefSeq" id="XP_007835450.1">
    <property type="nucleotide sequence ID" value="XM_007837259.1"/>
</dbReference>
<dbReference type="GeneID" id="19273691"/>
<dbReference type="InterPro" id="IPR052356">
    <property type="entry name" value="Thiol_S-MT"/>
</dbReference>
<dbReference type="OMA" id="VWEHGAS"/>
<feature type="domain" description="Methyltransferase type 11" evidence="1">
    <location>
        <begin position="83"/>
        <end position="187"/>
    </location>
</feature>
<keyword evidence="3" id="KW-1185">Reference proteome</keyword>